<evidence type="ECO:0000259" key="1">
    <source>
        <dbReference type="Pfam" id="PF12680"/>
    </source>
</evidence>
<dbReference type="Proteomes" id="UP000185596">
    <property type="component" value="Unassembled WGS sequence"/>
</dbReference>
<reference evidence="2 3" key="1">
    <citation type="submission" date="2016-12" db="EMBL/GenBank/DDBJ databases">
        <title>The draft genome sequence of Actinophytocola sp. 11-183.</title>
        <authorList>
            <person name="Wang W."/>
            <person name="Yuan L."/>
        </authorList>
    </citation>
    <scope>NUCLEOTIDE SEQUENCE [LARGE SCALE GENOMIC DNA]</scope>
    <source>
        <strain evidence="2 3">11-183</strain>
    </source>
</reference>
<comment type="caution">
    <text evidence="2">The sequence shown here is derived from an EMBL/GenBank/DDBJ whole genome shotgun (WGS) entry which is preliminary data.</text>
</comment>
<dbReference type="OrthoDB" id="8229984at2"/>
<dbReference type="SUPFAM" id="SSF54427">
    <property type="entry name" value="NTF2-like"/>
    <property type="match status" value="1"/>
</dbReference>
<dbReference type="Pfam" id="PF12680">
    <property type="entry name" value="SnoaL_2"/>
    <property type="match status" value="1"/>
</dbReference>
<accession>A0A1Q8CUC0</accession>
<evidence type="ECO:0000313" key="3">
    <source>
        <dbReference type="Proteomes" id="UP000185596"/>
    </source>
</evidence>
<dbReference type="InterPro" id="IPR037401">
    <property type="entry name" value="SnoaL-like"/>
</dbReference>
<dbReference type="RefSeq" id="WP_075125144.1">
    <property type="nucleotide sequence ID" value="NZ_MSIE01000013.1"/>
</dbReference>
<dbReference type="STRING" id="1912961.BU204_09065"/>
<gene>
    <name evidence="2" type="ORF">BU204_09065</name>
</gene>
<proteinExistence type="predicted"/>
<dbReference type="InterPro" id="IPR032710">
    <property type="entry name" value="NTF2-like_dom_sf"/>
</dbReference>
<sequence>MVQTDPAEFVRRFADAWSAPTVEGLMALTRPDATLTQPLAAPAHGHDRLANLFDELLQTIPDLRGEVVSWAAADEQTVFVELRLAGTFGRRPIEWVTVDKIVLRDGLVAERTAHFDGLRLLGSIARRPRGWPVWLRAKLDR</sequence>
<name>A0A1Q8CUC0_9PSEU</name>
<keyword evidence="3" id="KW-1185">Reference proteome</keyword>
<dbReference type="EMBL" id="MSIE01000013">
    <property type="protein sequence ID" value="OLF17949.1"/>
    <property type="molecule type" value="Genomic_DNA"/>
</dbReference>
<organism evidence="2 3">
    <name type="scientific">Actinophytocola xanthii</name>
    <dbReference type="NCBI Taxonomy" id="1912961"/>
    <lineage>
        <taxon>Bacteria</taxon>
        <taxon>Bacillati</taxon>
        <taxon>Actinomycetota</taxon>
        <taxon>Actinomycetes</taxon>
        <taxon>Pseudonocardiales</taxon>
        <taxon>Pseudonocardiaceae</taxon>
    </lineage>
</organism>
<protein>
    <recommendedName>
        <fullName evidence="1">SnoaL-like domain-containing protein</fullName>
    </recommendedName>
</protein>
<evidence type="ECO:0000313" key="2">
    <source>
        <dbReference type="EMBL" id="OLF17949.1"/>
    </source>
</evidence>
<dbReference type="AlphaFoldDB" id="A0A1Q8CUC0"/>
<feature type="domain" description="SnoaL-like" evidence="1">
    <location>
        <begin position="10"/>
        <end position="110"/>
    </location>
</feature>
<dbReference type="Gene3D" id="3.10.450.50">
    <property type="match status" value="1"/>
</dbReference>